<keyword evidence="3 8" id="KW-0479">Metal-binding</keyword>
<keyword evidence="4" id="KW-0732">Signal</keyword>
<protein>
    <submittedName>
        <fullName evidence="10">Cytochrome-c peroxidase</fullName>
    </submittedName>
</protein>
<sequence>MRQFPRFLALMVAIILAGCGKPDFSDAEKKTIASLALSALPPLKTDTTNRFADVPAAAALGSTLFFDQGMSRDGTVSCSTCHKIDRQFQDDLPQAVGVGHTNRRTMPLAGVARDPWFFWDGRRDSLWAQALTPLENPLEQAGNRAAYAHYIKARFGERYERIFGPLPDFSGMPLNASPLGTDAEKAAWDAMSDTQRNAINGVFANIGKAIAAFERSIEPAPTRFDRFALDLVTGTEPKGDTLFSEQEILGLKLFIGKANCVTCHDGPRFTDNSFHNTGVPPVADLPPDRGRIDAVAQVEADPFNCLGAFRDGDARACGELRFMVKDGPQLIRTYKTPSLRGAATRPPYMHAGQFSSLDEVVAHYAKAAPSVEGTSEIHPLELSDRERAALVTFLKTLAE</sequence>
<dbReference type="Gene3D" id="1.10.760.10">
    <property type="entry name" value="Cytochrome c-like domain"/>
    <property type="match status" value="2"/>
</dbReference>
<evidence type="ECO:0000256" key="5">
    <source>
        <dbReference type="ARBA" id="ARBA00022764"/>
    </source>
</evidence>
<keyword evidence="7 8" id="KW-0408">Iron</keyword>
<accession>A0ABW4WL23</accession>
<dbReference type="PIRSF" id="PIRSF000294">
    <property type="entry name" value="Cytochrome-c_peroxidase"/>
    <property type="match status" value="1"/>
</dbReference>
<proteinExistence type="predicted"/>
<keyword evidence="6" id="KW-0560">Oxidoreductase</keyword>
<evidence type="ECO:0000313" key="11">
    <source>
        <dbReference type="Proteomes" id="UP001597349"/>
    </source>
</evidence>
<evidence type="ECO:0000256" key="1">
    <source>
        <dbReference type="ARBA" id="ARBA00004418"/>
    </source>
</evidence>
<keyword evidence="5" id="KW-0574">Periplasm</keyword>
<evidence type="ECO:0000313" key="10">
    <source>
        <dbReference type="EMBL" id="MFD2056866.1"/>
    </source>
</evidence>
<dbReference type="Proteomes" id="UP001597349">
    <property type="component" value="Unassembled WGS sequence"/>
</dbReference>
<dbReference type="Pfam" id="PF03150">
    <property type="entry name" value="CCP_MauG"/>
    <property type="match status" value="1"/>
</dbReference>
<gene>
    <name evidence="10" type="ORF">ACFSQT_28435</name>
</gene>
<feature type="domain" description="Cytochrome c" evidence="9">
    <location>
        <begin position="234"/>
        <end position="398"/>
    </location>
</feature>
<evidence type="ECO:0000259" key="9">
    <source>
        <dbReference type="PROSITE" id="PS51007"/>
    </source>
</evidence>
<dbReference type="PROSITE" id="PS51257">
    <property type="entry name" value="PROKAR_LIPOPROTEIN"/>
    <property type="match status" value="1"/>
</dbReference>
<dbReference type="PROSITE" id="PS51007">
    <property type="entry name" value="CYTC"/>
    <property type="match status" value="1"/>
</dbReference>
<dbReference type="SUPFAM" id="SSF46626">
    <property type="entry name" value="Cytochrome c"/>
    <property type="match status" value="2"/>
</dbReference>
<evidence type="ECO:0000256" key="8">
    <source>
        <dbReference type="PROSITE-ProRule" id="PRU00433"/>
    </source>
</evidence>
<reference evidence="11" key="1">
    <citation type="journal article" date="2019" name="Int. J. Syst. Evol. Microbiol.">
        <title>The Global Catalogue of Microorganisms (GCM) 10K type strain sequencing project: providing services to taxonomists for standard genome sequencing and annotation.</title>
        <authorList>
            <consortium name="The Broad Institute Genomics Platform"/>
            <consortium name="The Broad Institute Genome Sequencing Center for Infectious Disease"/>
            <person name="Wu L."/>
            <person name="Ma J."/>
        </authorList>
    </citation>
    <scope>NUCLEOTIDE SEQUENCE [LARGE SCALE GENOMIC DNA]</scope>
    <source>
        <strain evidence="11">CGMCC 1.16226</strain>
    </source>
</reference>
<keyword evidence="2 8" id="KW-0349">Heme</keyword>
<evidence type="ECO:0000256" key="3">
    <source>
        <dbReference type="ARBA" id="ARBA00022723"/>
    </source>
</evidence>
<comment type="caution">
    <text evidence="10">The sequence shown here is derived from an EMBL/GenBank/DDBJ whole genome shotgun (WGS) entry which is preliminary data.</text>
</comment>
<dbReference type="InterPro" id="IPR051395">
    <property type="entry name" value="Cytochrome_c_Peroxidase/MauG"/>
</dbReference>
<dbReference type="EMBL" id="JBHUGY010000047">
    <property type="protein sequence ID" value="MFD2056866.1"/>
    <property type="molecule type" value="Genomic_DNA"/>
</dbReference>
<evidence type="ECO:0000256" key="2">
    <source>
        <dbReference type="ARBA" id="ARBA00022617"/>
    </source>
</evidence>
<name>A0ABW4WL23_9HYPH</name>
<keyword evidence="11" id="KW-1185">Reference proteome</keyword>
<evidence type="ECO:0000256" key="6">
    <source>
        <dbReference type="ARBA" id="ARBA00023002"/>
    </source>
</evidence>
<dbReference type="GO" id="GO:0004601">
    <property type="term" value="F:peroxidase activity"/>
    <property type="evidence" value="ECO:0007669"/>
    <property type="project" value="UniProtKB-KW"/>
</dbReference>
<dbReference type="InterPro" id="IPR036909">
    <property type="entry name" value="Cyt_c-like_dom_sf"/>
</dbReference>
<dbReference type="InterPro" id="IPR009056">
    <property type="entry name" value="Cyt_c-like_dom"/>
</dbReference>
<keyword evidence="10" id="KW-0575">Peroxidase</keyword>
<dbReference type="RefSeq" id="WP_379024374.1">
    <property type="nucleotide sequence ID" value="NZ_JBHUGY010000047.1"/>
</dbReference>
<dbReference type="InterPro" id="IPR026259">
    <property type="entry name" value="MauG/Cytc_peroxidase"/>
</dbReference>
<dbReference type="PANTHER" id="PTHR30600:SF10">
    <property type="entry name" value="BLL6722 PROTEIN"/>
    <property type="match status" value="1"/>
</dbReference>
<organism evidence="10 11">
    <name type="scientific">Mesorhizobium calcicola</name>
    <dbReference type="NCBI Taxonomy" id="1300310"/>
    <lineage>
        <taxon>Bacteria</taxon>
        <taxon>Pseudomonadati</taxon>
        <taxon>Pseudomonadota</taxon>
        <taxon>Alphaproteobacteria</taxon>
        <taxon>Hyphomicrobiales</taxon>
        <taxon>Phyllobacteriaceae</taxon>
        <taxon>Mesorhizobium</taxon>
    </lineage>
</organism>
<evidence type="ECO:0000256" key="7">
    <source>
        <dbReference type="ARBA" id="ARBA00023004"/>
    </source>
</evidence>
<dbReference type="PANTHER" id="PTHR30600">
    <property type="entry name" value="CYTOCHROME C PEROXIDASE-RELATED"/>
    <property type="match status" value="1"/>
</dbReference>
<dbReference type="InterPro" id="IPR004852">
    <property type="entry name" value="Di-haem_cyt_c_peroxidsae"/>
</dbReference>
<comment type="subcellular location">
    <subcellularLocation>
        <location evidence="1">Periplasm</location>
    </subcellularLocation>
</comment>
<evidence type="ECO:0000256" key="4">
    <source>
        <dbReference type="ARBA" id="ARBA00022729"/>
    </source>
</evidence>